<dbReference type="Gene3D" id="1.25.10.10">
    <property type="entry name" value="Leucine-rich Repeat Variant"/>
    <property type="match status" value="4"/>
</dbReference>
<feature type="compositionally biased region" description="Polar residues" evidence="9">
    <location>
        <begin position="451"/>
        <end position="460"/>
    </location>
</feature>
<dbReference type="PANTHER" id="PTHR47249:SF1">
    <property type="entry name" value="VACUOLAR PROTEIN 8"/>
    <property type="match status" value="1"/>
</dbReference>
<dbReference type="InterPro" id="IPR011989">
    <property type="entry name" value="ARM-like"/>
</dbReference>
<sequence>MAPVQSSDARDVPLEERLRQKKQGFATHKQAEPPAHADSGPARRANKNQPLELSSKRAVGRHRQVVDVKKRRALDPRFEAQSGRLNEDLFNKSYAFLDGYKQRELQELKQQLKKSKSVTKKEELKHEIALRQQEMAEKQKKEKIKSALTKRKREEREAVASGKGAFYLKRKDKKKLELHAKFQDLQETGRLSKFMAKKRKKNASKDHRRPPSSAKFVCLSFVDTQVLQLLSLNAKKIIVTAFAALHYCIGGRATARMMQEQGGRELPSVVNEPKGAGDPKTVISRSGSARAGIITPMERRISRGVSGQLPRRKSRPNSGGSNRRTSSASSMKLVTELAEEEKPSSPTVLRLRALAHAVRARHSLGIQKPAQRKYLLQASEAGTEETDVGVDLLMEGIQTKLKEDAASGNYRSRSISNNHYDIDGTQRNLSVSSKSKVRFTNDEQSTEKAASRNTPASSPNGKPPLRSSFKSATMKRGSLTAKAPLQRVNTIRGDLGSFMSPYELKPRQSELNLDHTQNLGARITCAHSLYKLSCQVGSELAIIGGGAIAQIADFSDVEDSKLLRYSATVLVNITTDESVLEDFASKDGVSALLELSWTPLMDVKVACSTALCRLSLSRARAAVLVRCRAITELLSMLTVPHVPLQQLVVSCIANLVFYGHSFPDRVFVGDPQAVQSPLGLMNVISQMSASPSTSQFVVEALFNLSLYRSSCLGVLRGGGVETLHTLISQLCKLVDGNGGGSSSRFLLSLGVQPPAWTADMNLCMRLLRLAADTLANFSAYVEYHSMMGSHGIKSLSLMLSGALRDVGNYNSSITTEERFRCTSIPCSRALTNFSSNIDLRRQNFPQDLIQQATKLALMDHKRYAANARDARTLMRNAVRTLCNLSFESSCRSAFTDIPQVLLMLHAITVLPPISADETEDESAQPLAEQQARPQEQQQEGRMPSMTETHEGSAHDMTVGFVGSIPLGSLADPEPIWYLRSSRASYASSFPWTTDMSEDVKEDALIALLNFAQQGTFANELLRTLDGKLLAAAAEDVGHSRRLRYIYASVLCNLLFDNYLQQLVYGDQVLRALVSGFNFFETYPAKDQEETGTSLSMSTISSPSNSEKDQFKELNLAFDDDQERFLASIFLIANELMDMANIELVVMLALPCMKTYLDLATSIPSNAPPSHPRRIQLQRQLPTTCYASASLFALTRAATQRRDSQKHLTHSEEAEAMLIAVCALPSGAGGGGPVSGVSSSSRGGITQAFCAATLYHLCASTSVNLRVIQGLINCCNVNEESQSLLACSAAFAIISFTAEGCQQLVQCADLARALNRLGRTSQVECQQYAAIAACNVSTVACVWSSAELKDFIVVALLRANSIQAKQIHAKTLSNLLSHGATRPKVVEDGVLYALMRLSQVMMSGTTAVTSGTGMTGERRVSGTMENGALSSSSPDEVFSIGLRALFNLSCDRQYHHKLLANGVMAYLSTAVECKQPGAASGGNSSPNWRAPSFNDPAITSFLFGRVRSPQKQQQQLQCLAGHLSMDSRRFALAIICNLASYEENHKELMRAQVMEVIRNYVDGDIESRASAAMALRNLSCHQPWVEMLCERKTLQLLILCTECDHPVVRQFAIEALANCSLVTDSLHLFGEMRVPRAVLTLLEVTANGLPATTSPVSVSWELSNDQGKSQPMMPMLEREPTGTSTYMAALKCLHNVAHDDTLALALVEENIILRLLPLLEYRALGNDAHACELAASLTHTLAGKPKCAEALLRQRTVSLCALLHRRHANSSVIARECVRVLMLLSTYQHIQLQLCETQAVHVVVSICGGSGASTTNANPMGTARNLRLRECGAVTIRNLTLSVTEHLALFYEKHDDGDGSLYDVGIATADKPVDTMKDLQKEDESETGDPDPDSCVSLMLERHMLHGIKYFQEEIVSGQASDRILLEASAAIANLSTVKVFRVAMVRLGVIQTLLQLMAQPKPKAQRLTLSTPTLSPGPTSPLRLRNTYRNSLLGRICAATLHRLVVEEGAAVDARSQLIPSLLSVLRQTDEELQQVRYECEKISIFSSNMVGDAPVGVTPPATVGVRRFTHVQTNTSLLPRPGDLLLQTSIDAGDIDPTAFCEGSPLASGLLSPSPEGRRVFGSCTALLLAGAAATQCVRQTYREQKWMVYVLKTILSSQAMIPQLEKKQMRVLGMPKLCFQDLSPGTAAPPPAPVAANGSTSSRSTNSGPHNDVDTAGEGGGYLLPVNMEKHVLRRINGSEEIVPISVAAATSPRPKSAITSRPIVSGFGSSSSLRSSSANGSRSPVAAERDASAIDPQGHVRKFNRQMRLLWRNDRRDISSLPSV</sequence>
<proteinExistence type="inferred from homology"/>
<keyword evidence="4" id="KW-0677">Repeat</keyword>
<dbReference type="PANTHER" id="PTHR47249">
    <property type="entry name" value="VACUOLAR PROTEIN 8"/>
    <property type="match status" value="1"/>
</dbReference>
<evidence type="ECO:0000256" key="3">
    <source>
        <dbReference type="ARBA" id="ARBA00022554"/>
    </source>
</evidence>
<feature type="compositionally biased region" description="Basic and acidic residues" evidence="9">
    <location>
        <begin position="439"/>
        <end position="450"/>
    </location>
</feature>
<dbReference type="GO" id="GO:0005774">
    <property type="term" value="C:vacuolar membrane"/>
    <property type="evidence" value="ECO:0007669"/>
    <property type="project" value="UniProtKB-SubCell"/>
</dbReference>
<evidence type="ECO:0000256" key="4">
    <source>
        <dbReference type="ARBA" id="ARBA00022737"/>
    </source>
</evidence>
<feature type="region of interest" description="Disordered" evidence="9">
    <location>
        <begin position="2190"/>
        <end position="2223"/>
    </location>
</feature>
<feature type="compositionally biased region" description="Low complexity" evidence="9">
    <location>
        <begin position="923"/>
        <end position="939"/>
    </location>
</feature>
<protein>
    <recommendedName>
        <fullName evidence="7">Vacuolar protein 8</fullName>
    </recommendedName>
</protein>
<dbReference type="GO" id="GO:0071562">
    <property type="term" value="P:nucleus-vacuole junction assembly"/>
    <property type="evidence" value="ECO:0007669"/>
    <property type="project" value="InterPro"/>
</dbReference>
<dbReference type="Pfam" id="PF06102">
    <property type="entry name" value="RRP36"/>
    <property type="match status" value="1"/>
</dbReference>
<comment type="subcellular location">
    <subcellularLocation>
        <location evidence="1">Vacuole membrane</location>
        <topology evidence="1">Lipid-anchor</topology>
    </subcellularLocation>
</comment>
<feature type="compositionally biased region" description="Polar residues" evidence="9">
    <location>
        <begin position="316"/>
        <end position="332"/>
    </location>
</feature>
<dbReference type="InterPro" id="IPR000225">
    <property type="entry name" value="Armadillo"/>
</dbReference>
<name>A0A6A3KU88_9STRA</name>
<comment type="similarity">
    <text evidence="2">Belongs to the beta-catenin family.</text>
</comment>
<comment type="caution">
    <text evidence="10">The sequence shown here is derived from an EMBL/GenBank/DDBJ whole genome shotgun (WGS) entry which is preliminary data.</text>
</comment>
<dbReference type="InterPro" id="IPR045156">
    <property type="entry name" value="Vac8"/>
</dbReference>
<evidence type="ECO:0000256" key="2">
    <source>
        <dbReference type="ARBA" id="ARBA00005462"/>
    </source>
</evidence>
<dbReference type="InterPro" id="IPR016024">
    <property type="entry name" value="ARM-type_fold"/>
</dbReference>
<evidence type="ECO:0000256" key="6">
    <source>
        <dbReference type="ARBA" id="ARBA00023288"/>
    </source>
</evidence>
<feature type="region of interest" description="Disordered" evidence="9">
    <location>
        <begin position="916"/>
        <end position="950"/>
    </location>
</feature>
<gene>
    <name evidence="10" type="ORF">PR002_g15776</name>
</gene>
<feature type="region of interest" description="Disordered" evidence="9">
    <location>
        <begin position="404"/>
        <end position="473"/>
    </location>
</feature>
<evidence type="ECO:0000256" key="8">
    <source>
        <dbReference type="SAM" id="Coils"/>
    </source>
</evidence>
<feature type="region of interest" description="Disordered" evidence="9">
    <location>
        <begin position="2252"/>
        <end position="2302"/>
    </location>
</feature>
<dbReference type="InterPro" id="IPR009292">
    <property type="entry name" value="RRP36"/>
</dbReference>
<evidence type="ECO:0000256" key="9">
    <source>
        <dbReference type="SAM" id="MobiDB-lite"/>
    </source>
</evidence>
<feature type="region of interest" description="Disordered" evidence="9">
    <location>
        <begin position="1"/>
        <end position="64"/>
    </location>
</feature>
<feature type="compositionally biased region" description="Polar residues" evidence="9">
    <location>
        <begin position="409"/>
        <end position="434"/>
    </location>
</feature>
<evidence type="ECO:0000256" key="7">
    <source>
        <dbReference type="ARBA" id="ARBA00026209"/>
    </source>
</evidence>
<reference evidence="10 11" key="1">
    <citation type="submission" date="2018-09" db="EMBL/GenBank/DDBJ databases">
        <title>Genomic investigation of the strawberry pathogen Phytophthora fragariae indicates pathogenicity is determined by transcriptional variation in three key races.</title>
        <authorList>
            <person name="Adams T.M."/>
            <person name="Armitage A.D."/>
            <person name="Sobczyk M.K."/>
            <person name="Bates H.J."/>
            <person name="Dunwell J.M."/>
            <person name="Nellist C.F."/>
            <person name="Harrison R.J."/>
        </authorList>
    </citation>
    <scope>NUCLEOTIDE SEQUENCE [LARGE SCALE GENOMIC DNA]</scope>
    <source>
        <strain evidence="10 11">SCRP324</strain>
    </source>
</reference>
<feature type="compositionally biased region" description="Low complexity" evidence="9">
    <location>
        <begin position="2263"/>
        <end position="2286"/>
    </location>
</feature>
<keyword evidence="6" id="KW-0449">Lipoprotein</keyword>
<feature type="region of interest" description="Disordered" evidence="9">
    <location>
        <begin position="297"/>
        <end position="341"/>
    </location>
</feature>
<keyword evidence="3" id="KW-0926">Vacuole</keyword>
<dbReference type="GO" id="GO:0043495">
    <property type="term" value="F:protein-membrane adaptor activity"/>
    <property type="evidence" value="ECO:0007669"/>
    <property type="project" value="InterPro"/>
</dbReference>
<organism evidence="10 11">
    <name type="scientific">Phytophthora rubi</name>
    <dbReference type="NCBI Taxonomy" id="129364"/>
    <lineage>
        <taxon>Eukaryota</taxon>
        <taxon>Sar</taxon>
        <taxon>Stramenopiles</taxon>
        <taxon>Oomycota</taxon>
        <taxon>Peronosporomycetes</taxon>
        <taxon>Peronosporales</taxon>
        <taxon>Peronosporaceae</taxon>
        <taxon>Phytophthora</taxon>
    </lineage>
</organism>
<dbReference type="OrthoDB" id="73651at2759"/>
<evidence type="ECO:0000256" key="1">
    <source>
        <dbReference type="ARBA" id="ARBA00004592"/>
    </source>
</evidence>
<evidence type="ECO:0000313" key="11">
    <source>
        <dbReference type="Proteomes" id="UP000435112"/>
    </source>
</evidence>
<dbReference type="EMBL" id="QXFU01001167">
    <property type="protein sequence ID" value="KAE9008865.1"/>
    <property type="molecule type" value="Genomic_DNA"/>
</dbReference>
<dbReference type="SMART" id="SM00185">
    <property type="entry name" value="ARM"/>
    <property type="match status" value="5"/>
</dbReference>
<keyword evidence="8" id="KW-0175">Coiled coil</keyword>
<evidence type="ECO:0000256" key="5">
    <source>
        <dbReference type="ARBA" id="ARBA00023136"/>
    </source>
</evidence>
<evidence type="ECO:0000313" key="10">
    <source>
        <dbReference type="EMBL" id="KAE9008865.1"/>
    </source>
</evidence>
<feature type="compositionally biased region" description="Basic and acidic residues" evidence="9">
    <location>
        <begin position="8"/>
        <end position="18"/>
    </location>
</feature>
<feature type="coiled-coil region" evidence="8">
    <location>
        <begin position="102"/>
        <end position="157"/>
    </location>
</feature>
<keyword evidence="5" id="KW-0472">Membrane</keyword>
<accession>A0A6A3KU88</accession>
<dbReference type="SUPFAM" id="SSF48371">
    <property type="entry name" value="ARM repeat"/>
    <property type="match status" value="4"/>
</dbReference>
<feature type="compositionally biased region" description="Low complexity" evidence="9">
    <location>
        <begin position="2196"/>
        <end position="2210"/>
    </location>
</feature>
<dbReference type="Proteomes" id="UP000435112">
    <property type="component" value="Unassembled WGS sequence"/>
</dbReference>